<name>A0ABT6W211_9ACTN</name>
<comment type="caution">
    <text evidence="2">The sequence shown here is derived from an EMBL/GenBank/DDBJ whole genome shotgun (WGS) entry which is preliminary data.</text>
</comment>
<reference evidence="2 3" key="1">
    <citation type="submission" date="2023-05" db="EMBL/GenBank/DDBJ databases">
        <title>Streptantibioticus silvisoli sp. nov., acidotolerant actinomycetes 1 from pine litter.</title>
        <authorList>
            <person name="Swiecimska M."/>
            <person name="Golinska P."/>
            <person name="Sangal V."/>
            <person name="Wachnowicz B."/>
            <person name="Goodfellow M."/>
        </authorList>
    </citation>
    <scope>NUCLEOTIDE SEQUENCE [LARGE SCALE GENOMIC DNA]</scope>
    <source>
        <strain evidence="2 3">SL54</strain>
    </source>
</reference>
<protein>
    <submittedName>
        <fullName evidence="2">Uncharacterized protein</fullName>
    </submittedName>
</protein>
<proteinExistence type="predicted"/>
<dbReference type="EMBL" id="JAAGKO020000027">
    <property type="protein sequence ID" value="MDI5964777.1"/>
    <property type="molecule type" value="Genomic_DNA"/>
</dbReference>
<accession>A0ABT6W211</accession>
<feature type="region of interest" description="Disordered" evidence="1">
    <location>
        <begin position="1"/>
        <end position="21"/>
    </location>
</feature>
<organism evidence="2 3">
    <name type="scientific">Streptantibioticus silvisoli</name>
    <dbReference type="NCBI Taxonomy" id="2705255"/>
    <lineage>
        <taxon>Bacteria</taxon>
        <taxon>Bacillati</taxon>
        <taxon>Actinomycetota</taxon>
        <taxon>Actinomycetes</taxon>
        <taxon>Kitasatosporales</taxon>
        <taxon>Streptomycetaceae</taxon>
        <taxon>Streptantibioticus</taxon>
    </lineage>
</organism>
<sequence>MIDAPGVAPHDVPPIGRYTPAPASDRLRRKVPFITAWSGEVRAQPRLVWRGDRIGFANERPRDRDAFGVLWRRAANKPGQGKPLFGKTHAGRQRRAMGGLLCQVCGTPTRPEATNDGVLFLLSRTDYEWQPWPAPIKITHPPVCIRCVPVSVSACPHLRDDYVGIRCRAPRLYGVNGVMHMPRSGTVPIPDATHPIGTMPFADTRIGLIHAAQLVVKLDHYTLVDFASELSAPARRTGHSRR</sequence>
<evidence type="ECO:0000313" key="3">
    <source>
        <dbReference type="Proteomes" id="UP001156398"/>
    </source>
</evidence>
<gene>
    <name evidence="2" type="ORF">POF43_018960</name>
</gene>
<dbReference type="RefSeq" id="WP_271322827.1">
    <property type="nucleotide sequence ID" value="NZ_JAAGKO020000027.1"/>
</dbReference>
<evidence type="ECO:0000313" key="2">
    <source>
        <dbReference type="EMBL" id="MDI5964777.1"/>
    </source>
</evidence>
<dbReference type="Proteomes" id="UP001156398">
    <property type="component" value="Unassembled WGS sequence"/>
</dbReference>
<evidence type="ECO:0000256" key="1">
    <source>
        <dbReference type="SAM" id="MobiDB-lite"/>
    </source>
</evidence>
<keyword evidence="3" id="KW-1185">Reference proteome</keyword>